<dbReference type="GO" id="GO:0005549">
    <property type="term" value="F:odorant binding"/>
    <property type="evidence" value="ECO:0007669"/>
    <property type="project" value="InterPro"/>
</dbReference>
<evidence type="ECO:0000256" key="6">
    <source>
        <dbReference type="ARBA" id="ARBA00022989"/>
    </source>
</evidence>
<sequence>MWQYIVSIVSICNGTFQLTHTDSSVRLSMICNSLFVFNVLFEIAVFCWFAGLFTAKSVEVSTAYYMYDWLNSSQKVKKCLLILMHHSQQPIYMTAGTVIRLSMASFLQVVKAAYSYFTLMQSLYNKSI</sequence>
<comment type="caution">
    <text evidence="11">The sequence shown here is derived from an EMBL/GenBank/DDBJ whole genome shotgun (WGS) entry which is preliminary data.</text>
</comment>
<evidence type="ECO:0000256" key="4">
    <source>
        <dbReference type="ARBA" id="ARBA00022692"/>
    </source>
</evidence>
<keyword evidence="7 10" id="KW-0472">Membrane</keyword>
<evidence type="ECO:0000256" key="10">
    <source>
        <dbReference type="SAM" id="Phobius"/>
    </source>
</evidence>
<keyword evidence="9" id="KW-0807">Transducer</keyword>
<keyword evidence="8" id="KW-0675">Receptor</keyword>
<dbReference type="GO" id="GO:0004984">
    <property type="term" value="F:olfactory receptor activity"/>
    <property type="evidence" value="ECO:0007669"/>
    <property type="project" value="InterPro"/>
</dbReference>
<dbReference type="OrthoDB" id="8196465at2759"/>
<dbReference type="GO" id="GO:0005886">
    <property type="term" value="C:plasma membrane"/>
    <property type="evidence" value="ECO:0007669"/>
    <property type="project" value="UniProtKB-SubCell"/>
</dbReference>
<feature type="transmembrane region" description="Helical" evidence="10">
    <location>
        <begin position="34"/>
        <end position="55"/>
    </location>
</feature>
<feature type="transmembrane region" description="Helical" evidence="10">
    <location>
        <begin position="91"/>
        <end position="110"/>
    </location>
</feature>
<organism evidence="11 12">
    <name type="scientific">Rhynchophorus ferrugineus</name>
    <name type="common">Red palm weevil</name>
    <name type="synonym">Curculio ferrugineus</name>
    <dbReference type="NCBI Taxonomy" id="354439"/>
    <lineage>
        <taxon>Eukaryota</taxon>
        <taxon>Metazoa</taxon>
        <taxon>Ecdysozoa</taxon>
        <taxon>Arthropoda</taxon>
        <taxon>Hexapoda</taxon>
        <taxon>Insecta</taxon>
        <taxon>Pterygota</taxon>
        <taxon>Neoptera</taxon>
        <taxon>Endopterygota</taxon>
        <taxon>Coleoptera</taxon>
        <taxon>Polyphaga</taxon>
        <taxon>Cucujiformia</taxon>
        <taxon>Curculionidae</taxon>
        <taxon>Dryophthorinae</taxon>
        <taxon>Rhynchophorus</taxon>
    </lineage>
</organism>
<evidence type="ECO:0008006" key="13">
    <source>
        <dbReference type="Google" id="ProtNLM"/>
    </source>
</evidence>
<gene>
    <name evidence="11" type="ORF">GWI33_009874</name>
</gene>
<comment type="subcellular location">
    <subcellularLocation>
        <location evidence="1">Cell membrane</location>
        <topology evidence="1">Multi-pass membrane protein</topology>
    </subcellularLocation>
</comment>
<dbReference type="Proteomes" id="UP000625711">
    <property type="component" value="Unassembled WGS sequence"/>
</dbReference>
<evidence type="ECO:0000256" key="8">
    <source>
        <dbReference type="ARBA" id="ARBA00023170"/>
    </source>
</evidence>
<keyword evidence="4 10" id="KW-0812">Transmembrane</keyword>
<name>A0A834MCM1_RHYFE</name>
<dbReference type="Pfam" id="PF02949">
    <property type="entry name" value="7tm_6"/>
    <property type="match status" value="1"/>
</dbReference>
<accession>A0A834MCM1</accession>
<evidence type="ECO:0000256" key="2">
    <source>
        <dbReference type="ARBA" id="ARBA00022475"/>
    </source>
</evidence>
<keyword evidence="6 10" id="KW-1133">Transmembrane helix</keyword>
<evidence type="ECO:0000256" key="5">
    <source>
        <dbReference type="ARBA" id="ARBA00022725"/>
    </source>
</evidence>
<keyword evidence="12" id="KW-1185">Reference proteome</keyword>
<evidence type="ECO:0000313" key="11">
    <source>
        <dbReference type="EMBL" id="KAF7276736.1"/>
    </source>
</evidence>
<evidence type="ECO:0000313" key="12">
    <source>
        <dbReference type="Proteomes" id="UP000625711"/>
    </source>
</evidence>
<evidence type="ECO:0000256" key="3">
    <source>
        <dbReference type="ARBA" id="ARBA00022606"/>
    </source>
</evidence>
<dbReference type="PANTHER" id="PTHR21137:SF35">
    <property type="entry name" value="ODORANT RECEPTOR 19A-RELATED"/>
    <property type="match status" value="1"/>
</dbReference>
<reference evidence="11" key="1">
    <citation type="submission" date="2020-08" db="EMBL/GenBank/DDBJ databases">
        <title>Genome sequencing and assembly of the red palm weevil Rhynchophorus ferrugineus.</title>
        <authorList>
            <person name="Dias G.B."/>
            <person name="Bergman C.M."/>
            <person name="Manee M."/>
        </authorList>
    </citation>
    <scope>NUCLEOTIDE SEQUENCE</scope>
    <source>
        <strain evidence="11">AA-2017</strain>
        <tissue evidence="11">Whole larva</tissue>
    </source>
</reference>
<keyword evidence="2" id="KW-1003">Cell membrane</keyword>
<proteinExistence type="predicted"/>
<protein>
    <recommendedName>
        <fullName evidence="13">Odorant receptor</fullName>
    </recommendedName>
</protein>
<dbReference type="PANTHER" id="PTHR21137">
    <property type="entry name" value="ODORANT RECEPTOR"/>
    <property type="match status" value="1"/>
</dbReference>
<dbReference type="AlphaFoldDB" id="A0A834MCM1"/>
<dbReference type="GO" id="GO:0007165">
    <property type="term" value="P:signal transduction"/>
    <property type="evidence" value="ECO:0007669"/>
    <property type="project" value="UniProtKB-KW"/>
</dbReference>
<dbReference type="InterPro" id="IPR004117">
    <property type="entry name" value="7tm6_olfct_rcpt"/>
</dbReference>
<evidence type="ECO:0000256" key="1">
    <source>
        <dbReference type="ARBA" id="ARBA00004651"/>
    </source>
</evidence>
<dbReference type="EMBL" id="JAACXV010005739">
    <property type="protein sequence ID" value="KAF7276736.1"/>
    <property type="molecule type" value="Genomic_DNA"/>
</dbReference>
<evidence type="ECO:0000256" key="9">
    <source>
        <dbReference type="ARBA" id="ARBA00023224"/>
    </source>
</evidence>
<keyword evidence="5" id="KW-0552">Olfaction</keyword>
<keyword evidence="3" id="KW-0716">Sensory transduction</keyword>
<evidence type="ECO:0000256" key="7">
    <source>
        <dbReference type="ARBA" id="ARBA00023136"/>
    </source>
</evidence>